<dbReference type="EMBL" id="JABANN010000774">
    <property type="protein sequence ID" value="KAF4653822.1"/>
    <property type="molecule type" value="Genomic_DNA"/>
</dbReference>
<dbReference type="PANTHER" id="PTHR43404:SF1">
    <property type="entry name" value="MNN4P"/>
    <property type="match status" value="1"/>
</dbReference>
<dbReference type="Pfam" id="PF04991">
    <property type="entry name" value="LicD"/>
    <property type="match status" value="2"/>
</dbReference>
<keyword evidence="1" id="KW-0812">Transmembrane</keyword>
<keyword evidence="1" id="KW-1133">Transmembrane helix</keyword>
<evidence type="ECO:0000256" key="2">
    <source>
        <dbReference type="SAM" id="SignalP"/>
    </source>
</evidence>
<feature type="chain" id="PRO_5029629204" description="LicD/FKTN/FKRP nucleotidyltransferase domain-containing protein" evidence="2">
    <location>
        <begin position="19"/>
        <end position="674"/>
    </location>
</feature>
<protein>
    <recommendedName>
        <fullName evidence="3">LicD/FKTN/FKRP nucleotidyltransferase domain-containing protein</fullName>
    </recommendedName>
</protein>
<evidence type="ECO:0000256" key="1">
    <source>
        <dbReference type="SAM" id="Phobius"/>
    </source>
</evidence>
<name>A0A7J6L3Y0_PEROL</name>
<keyword evidence="1" id="KW-0472">Membrane</keyword>
<reference evidence="4 5" key="1">
    <citation type="submission" date="2020-04" db="EMBL/GenBank/DDBJ databases">
        <title>Perkinsus olseni comparative genomics.</title>
        <authorList>
            <person name="Bogema D.R."/>
        </authorList>
    </citation>
    <scope>NUCLEOTIDE SEQUENCE [LARGE SCALE GENOMIC DNA]</scope>
    <source>
        <strain evidence="4">ATCC PRA-31</strain>
    </source>
</reference>
<sequence>MLSVHACWVLLLCIPTFAEIVTTTTPSPAELDVEVSTQLSFDNPPLDRLYFCPRGKIEAARVGTSWPAYPVTLNTSECLNYDQIMGLPNRQQNLECIASATEALTSALDRVGLSESFLVWGSLLGWYRHEGGIIPWDFDGDVAVMKESCNATFDALRAKGSGVKNIAQAVDAELPRGFHIVTVTDGGVSRDLDTFSGCEAQELRIEGYWPGTEDRMCYTDLWFLDHESSEGADCHCDSIVPSPRACIENKYYSRGCISEADLFPLADSTLLGKVSVKVPNDPLGVLRRLYPAGIDIKNMAPVPKNPLFEDDWSIVVASSPTAMQQPRGHTTLWWFVAVPPLDRLFFCPRGKIEEARVSSGWPAYPVTLNTSECLNYDQIMGLPNRQQNLECIASATEALTSALDRVGLSESFLVWGSLLGWYRHEGGIIPWDFDGDVAVMKESCNATFDALRAKGSGVKNIAQAVDAELPRGFHIVTVTDGGVSRDLDTFWGCEVLELRLERDWPWFGGRMCYTDIWFLDHESSEGAACQCDSDVPSPRVCFENKYYSCGCIAETDLFPLTDSRLLGKVSVRVPHNPSGVLRRLYPTGIDIKNMAPVPENPLFEDDWSIVIANTPAAHELLSEHNTLYWSIVAIIVVILACAGIMLLYRYAGKRRGRYGPAQPADDATPMFAVE</sequence>
<dbReference type="InterPro" id="IPR052942">
    <property type="entry name" value="LPS_cholinephosphotransferase"/>
</dbReference>
<evidence type="ECO:0000259" key="3">
    <source>
        <dbReference type="Pfam" id="PF04991"/>
    </source>
</evidence>
<gene>
    <name evidence="4" type="ORF">FOL46_008999</name>
</gene>
<dbReference type="Proteomes" id="UP000572268">
    <property type="component" value="Unassembled WGS sequence"/>
</dbReference>
<organism evidence="4 5">
    <name type="scientific">Perkinsus olseni</name>
    <name type="common">Perkinsus atlanticus</name>
    <dbReference type="NCBI Taxonomy" id="32597"/>
    <lineage>
        <taxon>Eukaryota</taxon>
        <taxon>Sar</taxon>
        <taxon>Alveolata</taxon>
        <taxon>Perkinsozoa</taxon>
        <taxon>Perkinsea</taxon>
        <taxon>Perkinsida</taxon>
        <taxon>Perkinsidae</taxon>
        <taxon>Perkinsus</taxon>
    </lineage>
</organism>
<dbReference type="InterPro" id="IPR007074">
    <property type="entry name" value="LicD/FKTN/FKRP_NTP_transf"/>
</dbReference>
<comment type="caution">
    <text evidence="4">The sequence shown here is derived from an EMBL/GenBank/DDBJ whole genome shotgun (WGS) entry which is preliminary data.</text>
</comment>
<dbReference type="GO" id="GO:0009100">
    <property type="term" value="P:glycoprotein metabolic process"/>
    <property type="evidence" value="ECO:0007669"/>
    <property type="project" value="UniProtKB-ARBA"/>
</dbReference>
<keyword evidence="2" id="KW-0732">Signal</keyword>
<feature type="domain" description="LicD/FKTN/FKRP nucleotidyltransferase" evidence="3">
    <location>
        <begin position="411"/>
        <end position="442"/>
    </location>
</feature>
<evidence type="ECO:0000313" key="4">
    <source>
        <dbReference type="EMBL" id="KAF4653822.1"/>
    </source>
</evidence>
<feature type="signal peptide" evidence="2">
    <location>
        <begin position="1"/>
        <end position="18"/>
    </location>
</feature>
<proteinExistence type="predicted"/>
<dbReference type="PANTHER" id="PTHR43404">
    <property type="entry name" value="LIPOPOLYSACCHARIDE CHOLINEPHOSPHOTRANSFERASE LICD"/>
    <property type="match status" value="1"/>
</dbReference>
<evidence type="ECO:0000313" key="5">
    <source>
        <dbReference type="Proteomes" id="UP000572268"/>
    </source>
</evidence>
<accession>A0A7J6L3Y0</accession>
<feature type="transmembrane region" description="Helical" evidence="1">
    <location>
        <begin position="627"/>
        <end position="648"/>
    </location>
</feature>
<dbReference type="AlphaFoldDB" id="A0A7J6L3Y0"/>
<feature type="domain" description="LicD/FKTN/FKRP nucleotidyltransferase" evidence="3">
    <location>
        <begin position="116"/>
        <end position="147"/>
    </location>
</feature>